<protein>
    <recommendedName>
        <fullName evidence="3">PIN domain-containing protein</fullName>
    </recommendedName>
</protein>
<name>A0A1F6XN30_9BACT</name>
<organism evidence="1 2">
    <name type="scientific">Candidatus Nomurabacteria bacterium RIFCSPLOWO2_01_FULL_42_17</name>
    <dbReference type="NCBI Taxonomy" id="1801780"/>
    <lineage>
        <taxon>Bacteria</taxon>
        <taxon>Candidatus Nomuraibacteriota</taxon>
    </lineage>
</organism>
<dbReference type="AlphaFoldDB" id="A0A1F6XN30"/>
<evidence type="ECO:0008006" key="3">
    <source>
        <dbReference type="Google" id="ProtNLM"/>
    </source>
</evidence>
<dbReference type="STRING" id="1801780.A2917_03290"/>
<dbReference type="SUPFAM" id="SSF88723">
    <property type="entry name" value="PIN domain-like"/>
    <property type="match status" value="1"/>
</dbReference>
<comment type="caution">
    <text evidence="1">The sequence shown here is derived from an EMBL/GenBank/DDBJ whole genome shotgun (WGS) entry which is preliminary data.</text>
</comment>
<reference evidence="1 2" key="1">
    <citation type="journal article" date="2016" name="Nat. Commun.">
        <title>Thousands of microbial genomes shed light on interconnected biogeochemical processes in an aquifer system.</title>
        <authorList>
            <person name="Anantharaman K."/>
            <person name="Brown C.T."/>
            <person name="Hug L.A."/>
            <person name="Sharon I."/>
            <person name="Castelle C.J."/>
            <person name="Probst A.J."/>
            <person name="Thomas B.C."/>
            <person name="Singh A."/>
            <person name="Wilkins M.J."/>
            <person name="Karaoz U."/>
            <person name="Brodie E.L."/>
            <person name="Williams K.H."/>
            <person name="Hubbard S.S."/>
            <person name="Banfield J.F."/>
        </authorList>
    </citation>
    <scope>NUCLEOTIDE SEQUENCE [LARGE SCALE GENOMIC DNA]</scope>
</reference>
<gene>
    <name evidence="1" type="ORF">A2917_03290</name>
</gene>
<dbReference type="InterPro" id="IPR029060">
    <property type="entry name" value="PIN-like_dom_sf"/>
</dbReference>
<dbReference type="EMBL" id="MFVE01000005">
    <property type="protein sequence ID" value="OGI95549.1"/>
    <property type="molecule type" value="Genomic_DNA"/>
</dbReference>
<proteinExistence type="predicted"/>
<dbReference type="Gene3D" id="3.40.50.1010">
    <property type="entry name" value="5'-nuclease"/>
    <property type="match status" value="1"/>
</dbReference>
<dbReference type="Proteomes" id="UP000178104">
    <property type="component" value="Unassembled WGS sequence"/>
</dbReference>
<accession>A0A1F6XN30</accession>
<sequence length="184" mass="21121">MKNRFVLLDTNILIDSAKYPVEFKSFYDLLSNNNVKSVFDYTVNFEFLSHATSLKESKDYHLFLDHTFGAKKNQLQLPTSSQLFKVAQNISLIANRMDNNKISLADCLIGAQMAQYSDGSLFLATQNHSDFPACIYDLLFKQIIRLKNGKIKLIGFYKLNKDRYTSLVDDLLISDNSPKSNRRD</sequence>
<evidence type="ECO:0000313" key="1">
    <source>
        <dbReference type="EMBL" id="OGI95549.1"/>
    </source>
</evidence>
<evidence type="ECO:0000313" key="2">
    <source>
        <dbReference type="Proteomes" id="UP000178104"/>
    </source>
</evidence>